<dbReference type="OrthoDB" id="9790710at2"/>
<dbReference type="STRING" id="1005928.SAMN04487859_12810"/>
<dbReference type="Gene3D" id="3.40.50.2000">
    <property type="entry name" value="Glycogen Phosphorylase B"/>
    <property type="match status" value="2"/>
</dbReference>
<dbReference type="InterPro" id="IPR001296">
    <property type="entry name" value="Glyco_trans_1"/>
</dbReference>
<evidence type="ECO:0000259" key="1">
    <source>
        <dbReference type="Pfam" id="PF00534"/>
    </source>
</evidence>
<keyword evidence="3" id="KW-1185">Reference proteome</keyword>
<dbReference type="EMBL" id="FOVP01000028">
    <property type="protein sequence ID" value="SFO33583.1"/>
    <property type="molecule type" value="Genomic_DNA"/>
</dbReference>
<dbReference type="Proteomes" id="UP000198599">
    <property type="component" value="Unassembled WGS sequence"/>
</dbReference>
<dbReference type="AlphaFoldDB" id="A0A1I5GCK4"/>
<feature type="domain" description="Glycosyl transferase family 1" evidence="1">
    <location>
        <begin position="178"/>
        <end position="319"/>
    </location>
</feature>
<dbReference type="GO" id="GO:0016757">
    <property type="term" value="F:glycosyltransferase activity"/>
    <property type="evidence" value="ECO:0007669"/>
    <property type="project" value="InterPro"/>
</dbReference>
<dbReference type="CDD" id="cd03801">
    <property type="entry name" value="GT4_PimA-like"/>
    <property type="match status" value="1"/>
</dbReference>
<name>A0A1I5GCK4_9RHOB</name>
<dbReference type="PANTHER" id="PTHR45947">
    <property type="entry name" value="SULFOQUINOVOSYL TRANSFERASE SQD2"/>
    <property type="match status" value="1"/>
</dbReference>
<proteinExistence type="predicted"/>
<protein>
    <submittedName>
        <fullName evidence="2">Glycosyltransferase involved in cell wall bisynthesis</fullName>
    </submittedName>
</protein>
<sequence>MKTVFFGPVPSEWGGRKAGGVASYNRSLATALADYSSAVSSCTLVPTQDQEPPHHLPKGITINPKAMSAKRGDNINSFLEDADVAVFHHLMNPAVQAFLLNDVGPSSICIVHSWTAYYKDTSLAEEMQRRMDAMDALVFPSLHCIDEGRRLGFSIPAKASVVYGAVKPIGQPPCQNATERRGVLFAGQLLPVKQPHLLIRAASLLPEDITISVAGDGPLMGELKTLIRQELPLGKVELLGELPHDDLTARMSGAAVLCVPSTRESFGLVYIEALSSGTPIVGFAPSVEEISDRVGRQVGVGFSGDCADELAAALQKSLQMDWDHDAIARITSASFSPGQMANDFDRVLNDL</sequence>
<gene>
    <name evidence="2" type="ORF">SAMN04487859_12810</name>
</gene>
<reference evidence="3" key="1">
    <citation type="submission" date="2016-10" db="EMBL/GenBank/DDBJ databases">
        <authorList>
            <person name="Varghese N."/>
            <person name="Submissions S."/>
        </authorList>
    </citation>
    <scope>NUCLEOTIDE SEQUENCE [LARGE SCALE GENOMIC DNA]</scope>
    <source>
        <strain evidence="3">DSM 28463</strain>
    </source>
</reference>
<dbReference type="Pfam" id="PF00534">
    <property type="entry name" value="Glycos_transf_1"/>
    <property type="match status" value="1"/>
</dbReference>
<dbReference type="PANTHER" id="PTHR45947:SF3">
    <property type="entry name" value="SULFOQUINOVOSYL TRANSFERASE SQD2"/>
    <property type="match status" value="1"/>
</dbReference>
<dbReference type="SUPFAM" id="SSF53756">
    <property type="entry name" value="UDP-Glycosyltransferase/glycogen phosphorylase"/>
    <property type="match status" value="1"/>
</dbReference>
<dbReference type="RefSeq" id="WP_092842015.1">
    <property type="nucleotide sequence ID" value="NZ_FOVP01000028.1"/>
</dbReference>
<dbReference type="InterPro" id="IPR050194">
    <property type="entry name" value="Glycosyltransferase_grp1"/>
</dbReference>
<evidence type="ECO:0000313" key="3">
    <source>
        <dbReference type="Proteomes" id="UP000198599"/>
    </source>
</evidence>
<evidence type="ECO:0000313" key="2">
    <source>
        <dbReference type="EMBL" id="SFO33583.1"/>
    </source>
</evidence>
<organism evidence="2 3">
    <name type="scientific">Roseovarius lutimaris</name>
    <dbReference type="NCBI Taxonomy" id="1005928"/>
    <lineage>
        <taxon>Bacteria</taxon>
        <taxon>Pseudomonadati</taxon>
        <taxon>Pseudomonadota</taxon>
        <taxon>Alphaproteobacteria</taxon>
        <taxon>Rhodobacterales</taxon>
        <taxon>Roseobacteraceae</taxon>
        <taxon>Roseovarius</taxon>
    </lineage>
</organism>
<keyword evidence="2" id="KW-0808">Transferase</keyword>
<accession>A0A1I5GCK4</accession>